<dbReference type="EMBL" id="WIQW01000067">
    <property type="protein sequence ID" value="KAF3089206.1"/>
    <property type="molecule type" value="Genomic_DNA"/>
</dbReference>
<feature type="signal peptide" evidence="2">
    <location>
        <begin position="1"/>
        <end position="20"/>
    </location>
</feature>
<organism evidence="3 4">
    <name type="scientific">Orbilia oligospora</name>
    <name type="common">Nematode-trapping fungus</name>
    <name type="synonym">Arthrobotrys oligospora</name>
    <dbReference type="NCBI Taxonomy" id="2813651"/>
    <lineage>
        <taxon>Eukaryota</taxon>
        <taxon>Fungi</taxon>
        <taxon>Dikarya</taxon>
        <taxon>Ascomycota</taxon>
        <taxon>Pezizomycotina</taxon>
        <taxon>Orbiliomycetes</taxon>
        <taxon>Orbiliales</taxon>
        <taxon>Orbiliaceae</taxon>
        <taxon>Orbilia</taxon>
    </lineage>
</organism>
<dbReference type="Proteomes" id="UP000475325">
    <property type="component" value="Unassembled WGS sequence"/>
</dbReference>
<feature type="compositionally biased region" description="Low complexity" evidence="1">
    <location>
        <begin position="170"/>
        <end position="188"/>
    </location>
</feature>
<evidence type="ECO:0000256" key="2">
    <source>
        <dbReference type="SAM" id="SignalP"/>
    </source>
</evidence>
<feature type="chain" id="PRO_5028948931" evidence="2">
    <location>
        <begin position="21"/>
        <end position="210"/>
    </location>
</feature>
<sequence>MRPSAYFGLFLISFGAFVKADRVFVISNPVSCGGSTSCTTCGKEGYGCGTNRECGTWAGEENVCCYLQSSPRDGCSRFSSSLRDINYSSGSDTVKTQNGETCDFKKEFLAFVSPGSGSSVGHCCALGRDSIVRITFSDDDDNTISSIGNSNDYTLDQAKCLSSLSNSQKPSTSTSENSSPTTSNTPNSGSRFQASAFLVAVPAIVSMLFL</sequence>
<keyword evidence="2" id="KW-0732">Signal</keyword>
<evidence type="ECO:0000256" key="1">
    <source>
        <dbReference type="SAM" id="MobiDB-lite"/>
    </source>
</evidence>
<proteinExistence type="predicted"/>
<dbReference type="AlphaFoldDB" id="A0A7C8N0C0"/>
<accession>A0A7C8N0C0</accession>
<reference evidence="3 4" key="1">
    <citation type="submission" date="2019-06" db="EMBL/GenBank/DDBJ databases">
        <authorList>
            <person name="Palmer J.M."/>
        </authorList>
    </citation>
    <scope>NUCLEOTIDE SEQUENCE [LARGE SCALE GENOMIC DNA]</scope>
    <source>
        <strain evidence="3 4">TWF102</strain>
    </source>
</reference>
<name>A0A7C8N0C0_ORBOL</name>
<gene>
    <name evidence="3" type="ORF">TWF102_009699</name>
</gene>
<protein>
    <submittedName>
        <fullName evidence="3">Uncharacterized protein</fullName>
    </submittedName>
</protein>
<comment type="caution">
    <text evidence="3">The sequence shown here is derived from an EMBL/GenBank/DDBJ whole genome shotgun (WGS) entry which is preliminary data.</text>
</comment>
<feature type="region of interest" description="Disordered" evidence="1">
    <location>
        <begin position="164"/>
        <end position="188"/>
    </location>
</feature>
<evidence type="ECO:0000313" key="3">
    <source>
        <dbReference type="EMBL" id="KAF3089206.1"/>
    </source>
</evidence>
<evidence type="ECO:0000313" key="4">
    <source>
        <dbReference type="Proteomes" id="UP000475325"/>
    </source>
</evidence>